<reference evidence="1" key="1">
    <citation type="submission" date="2021-06" db="EMBL/GenBank/DDBJ databases">
        <authorList>
            <person name="Kallberg Y."/>
            <person name="Tangrot J."/>
            <person name="Rosling A."/>
        </authorList>
    </citation>
    <scope>NUCLEOTIDE SEQUENCE</scope>
    <source>
        <strain evidence="1">MA461A</strain>
    </source>
</reference>
<dbReference type="Proteomes" id="UP000789920">
    <property type="component" value="Unassembled WGS sequence"/>
</dbReference>
<gene>
    <name evidence="1" type="ORF">RPERSI_LOCUS35802</name>
</gene>
<evidence type="ECO:0000313" key="1">
    <source>
        <dbReference type="EMBL" id="CAG8849855.1"/>
    </source>
</evidence>
<name>A0ACA9SV51_9GLOM</name>
<sequence>SLVLINQSLTELKLDQCAKLSNLDLTSLDQLTNLDISHNLQLSRMYCDTELQPIKNLREKIQSAEQRLADCQRSNTGKQEEINRLEQELQQLRELKSRLESNWEQKE</sequence>
<dbReference type="EMBL" id="CAJVQC010167731">
    <property type="protein sequence ID" value="CAG8849855.1"/>
    <property type="molecule type" value="Genomic_DNA"/>
</dbReference>
<protein>
    <submittedName>
        <fullName evidence="1">712_t:CDS:1</fullName>
    </submittedName>
</protein>
<accession>A0ACA9SV51</accession>
<feature type="non-terminal residue" evidence="1">
    <location>
        <position position="107"/>
    </location>
</feature>
<organism evidence="1 2">
    <name type="scientific">Racocetra persica</name>
    <dbReference type="NCBI Taxonomy" id="160502"/>
    <lineage>
        <taxon>Eukaryota</taxon>
        <taxon>Fungi</taxon>
        <taxon>Fungi incertae sedis</taxon>
        <taxon>Mucoromycota</taxon>
        <taxon>Glomeromycotina</taxon>
        <taxon>Glomeromycetes</taxon>
        <taxon>Diversisporales</taxon>
        <taxon>Gigasporaceae</taxon>
        <taxon>Racocetra</taxon>
    </lineage>
</organism>
<keyword evidence="2" id="KW-1185">Reference proteome</keyword>
<comment type="caution">
    <text evidence="1">The sequence shown here is derived from an EMBL/GenBank/DDBJ whole genome shotgun (WGS) entry which is preliminary data.</text>
</comment>
<proteinExistence type="predicted"/>
<evidence type="ECO:0000313" key="2">
    <source>
        <dbReference type="Proteomes" id="UP000789920"/>
    </source>
</evidence>
<feature type="non-terminal residue" evidence="1">
    <location>
        <position position="1"/>
    </location>
</feature>